<dbReference type="SMART" id="SM00248">
    <property type="entry name" value="ANK"/>
    <property type="match status" value="4"/>
</dbReference>
<dbReference type="AlphaFoldDB" id="A0A9P9FK21"/>
<proteinExistence type="predicted"/>
<dbReference type="InterPro" id="IPR036770">
    <property type="entry name" value="Ankyrin_rpt-contain_sf"/>
</dbReference>
<evidence type="ECO:0000313" key="5">
    <source>
        <dbReference type="Proteomes" id="UP000738349"/>
    </source>
</evidence>
<evidence type="ECO:0000259" key="3">
    <source>
        <dbReference type="Pfam" id="PF14420"/>
    </source>
</evidence>
<dbReference type="InterPro" id="IPR025676">
    <property type="entry name" value="Clr5_dom"/>
</dbReference>
<keyword evidence="2" id="KW-0040">ANK repeat</keyword>
<dbReference type="InterPro" id="IPR050889">
    <property type="entry name" value="Dendritic_Spine_Reg/Scaffold"/>
</dbReference>
<protein>
    <recommendedName>
        <fullName evidence="3">Clr5 domain-containing protein</fullName>
    </recommendedName>
</protein>
<dbReference type="InterPro" id="IPR002110">
    <property type="entry name" value="Ankyrin_rpt"/>
</dbReference>
<accession>A0A9P9FK21</accession>
<organism evidence="4 5">
    <name type="scientific">Dactylonectria macrodidyma</name>
    <dbReference type="NCBI Taxonomy" id="307937"/>
    <lineage>
        <taxon>Eukaryota</taxon>
        <taxon>Fungi</taxon>
        <taxon>Dikarya</taxon>
        <taxon>Ascomycota</taxon>
        <taxon>Pezizomycotina</taxon>
        <taxon>Sordariomycetes</taxon>
        <taxon>Hypocreomycetidae</taxon>
        <taxon>Hypocreales</taxon>
        <taxon>Nectriaceae</taxon>
        <taxon>Dactylonectria</taxon>
    </lineage>
</organism>
<dbReference type="PANTHER" id="PTHR24166:SF48">
    <property type="entry name" value="PROTEIN VAPYRIN"/>
    <property type="match status" value="1"/>
</dbReference>
<evidence type="ECO:0000256" key="1">
    <source>
        <dbReference type="ARBA" id="ARBA00022737"/>
    </source>
</evidence>
<gene>
    <name evidence="4" type="ORF">EDB81DRAFT_778971</name>
</gene>
<name>A0A9P9FK21_9HYPO</name>
<evidence type="ECO:0000313" key="4">
    <source>
        <dbReference type="EMBL" id="KAH7165319.1"/>
    </source>
</evidence>
<dbReference type="Gene3D" id="1.25.40.20">
    <property type="entry name" value="Ankyrin repeat-containing domain"/>
    <property type="match status" value="1"/>
</dbReference>
<keyword evidence="1" id="KW-0677">Repeat</keyword>
<dbReference type="Pfam" id="PF12796">
    <property type="entry name" value="Ank_2"/>
    <property type="match status" value="1"/>
</dbReference>
<comment type="caution">
    <text evidence="4">The sequence shown here is derived from an EMBL/GenBank/DDBJ whole genome shotgun (WGS) entry which is preliminary data.</text>
</comment>
<evidence type="ECO:0000256" key="2">
    <source>
        <dbReference type="ARBA" id="ARBA00023043"/>
    </source>
</evidence>
<dbReference type="Proteomes" id="UP000738349">
    <property type="component" value="Unassembled WGS sequence"/>
</dbReference>
<feature type="domain" description="Clr5" evidence="3">
    <location>
        <begin position="10"/>
        <end position="63"/>
    </location>
</feature>
<dbReference type="OrthoDB" id="539213at2759"/>
<reference evidence="4" key="1">
    <citation type="journal article" date="2021" name="Nat. Commun.">
        <title>Genetic determinants of endophytism in the Arabidopsis root mycobiome.</title>
        <authorList>
            <person name="Mesny F."/>
            <person name="Miyauchi S."/>
            <person name="Thiergart T."/>
            <person name="Pickel B."/>
            <person name="Atanasova L."/>
            <person name="Karlsson M."/>
            <person name="Huettel B."/>
            <person name="Barry K.W."/>
            <person name="Haridas S."/>
            <person name="Chen C."/>
            <person name="Bauer D."/>
            <person name="Andreopoulos W."/>
            <person name="Pangilinan J."/>
            <person name="LaButti K."/>
            <person name="Riley R."/>
            <person name="Lipzen A."/>
            <person name="Clum A."/>
            <person name="Drula E."/>
            <person name="Henrissat B."/>
            <person name="Kohler A."/>
            <person name="Grigoriev I.V."/>
            <person name="Martin F.M."/>
            <person name="Hacquard S."/>
        </authorList>
    </citation>
    <scope>NUCLEOTIDE SEQUENCE</scope>
    <source>
        <strain evidence="4">MPI-CAGE-AT-0147</strain>
    </source>
</reference>
<sequence length="705" mass="80484">MPKGRTKRHSDQEWEKHRTLVLTRYLHDGMTLEEVRSELARKGFLVSSSQLEYRCKTKWGFSKYLNQHTWQDIGTMIQRQRPKEREFFWKGQPLDPKRIIKETNRYRQHRHQLRPAALLHQSRKQQVTTTVSQQGSREFRDNDVALCQDPLQSPRVRKRLPSSQSLYRQPLHGSIGDAEFSAIVESISNNLLRDCDFGHRLQGFIDWLYNFVEAVSVSGINPDTGSITFQAAAHRLWTTIFKYRSRFEYFGNKTDEDDRRFLVVVKWLLASVLQTSSLYPSLCVALDATIRSGHTQVASLLWEMTTPSQRSSLQLRPFNLHRIASRRSKEAFLLLRRMLSQESPDWARLTLQSISQYSSLYDFREHLPSASPLFAEEIYLDGQKTASIQVVRLFIAACARAEPEEQAISKLQAAHDYLFKLGLPASADHVNTDAFMAAAMRGYVQVFDGLVTINQNPGVTNDRGFSALHTAAQYGQLDICKRILQASPPEQHDTDSFVLAIYAALSAGHLEICHFFQDCLRGSDMEHMTTTEWRKILCSCRQSETYVALPDDSKEPQSLRIGRVEFVIKSQYESLCVVCNAAFKACTEGLPELLEFCINHGSDPTSEYALETSSHMQPFTSLDAVIQAPVLGFSPGRCSAEQPPRYFAWTLPDSELPRRSYFDIGPVGSAVDRVDCAKLILQHGVQPVERHVVKALLMRLWRDRG</sequence>
<dbReference type="SUPFAM" id="SSF48403">
    <property type="entry name" value="Ankyrin repeat"/>
    <property type="match status" value="1"/>
</dbReference>
<keyword evidence="5" id="KW-1185">Reference proteome</keyword>
<dbReference type="EMBL" id="JAGMUV010000003">
    <property type="protein sequence ID" value="KAH7165319.1"/>
    <property type="molecule type" value="Genomic_DNA"/>
</dbReference>
<dbReference type="PANTHER" id="PTHR24166">
    <property type="entry name" value="ROLLING PEBBLES, ISOFORM B"/>
    <property type="match status" value="1"/>
</dbReference>
<dbReference type="Pfam" id="PF14420">
    <property type="entry name" value="Clr5"/>
    <property type="match status" value="1"/>
</dbReference>